<reference evidence="7" key="1">
    <citation type="submission" date="2022-01" db="EMBL/GenBank/DDBJ databases">
        <authorList>
            <person name="King R."/>
        </authorList>
    </citation>
    <scope>NUCLEOTIDE SEQUENCE</scope>
</reference>
<dbReference type="InterPro" id="IPR028002">
    <property type="entry name" value="Myb_DNA-bind_5"/>
</dbReference>
<keyword evidence="3" id="KW-0805">Transcription regulation</keyword>
<dbReference type="AlphaFoldDB" id="A0A9P0CV46"/>
<evidence type="ECO:0000313" key="8">
    <source>
        <dbReference type="Proteomes" id="UP001153636"/>
    </source>
</evidence>
<keyword evidence="4" id="KW-0804">Transcription</keyword>
<evidence type="ECO:0000256" key="4">
    <source>
        <dbReference type="ARBA" id="ARBA00023163"/>
    </source>
</evidence>
<evidence type="ECO:0000256" key="5">
    <source>
        <dbReference type="ARBA" id="ARBA00025466"/>
    </source>
</evidence>
<evidence type="ECO:0000256" key="3">
    <source>
        <dbReference type="ARBA" id="ARBA00023015"/>
    </source>
</evidence>
<dbReference type="Proteomes" id="UP001153636">
    <property type="component" value="Chromosome 2"/>
</dbReference>
<name>A0A9P0CV46_9CUCU</name>
<keyword evidence="8" id="KW-1185">Reference proteome</keyword>
<proteinExistence type="predicted"/>
<gene>
    <name evidence="7" type="ORF">PSYICH_LOCUS7500</name>
</gene>
<dbReference type="Pfam" id="PF13873">
    <property type="entry name" value="Myb_DNA-bind_5"/>
    <property type="match status" value="1"/>
</dbReference>
<dbReference type="EMBL" id="OV651814">
    <property type="protein sequence ID" value="CAH1106695.1"/>
    <property type="molecule type" value="Genomic_DNA"/>
</dbReference>
<protein>
    <recommendedName>
        <fullName evidence="2">Regulatory protein zeste</fullName>
    </recommendedName>
</protein>
<evidence type="ECO:0000256" key="2">
    <source>
        <dbReference type="ARBA" id="ARBA00016807"/>
    </source>
</evidence>
<evidence type="ECO:0000313" key="7">
    <source>
        <dbReference type="EMBL" id="CAH1106695.1"/>
    </source>
</evidence>
<evidence type="ECO:0000256" key="1">
    <source>
        <dbReference type="ARBA" id="ARBA00011764"/>
    </source>
</evidence>
<comment type="function">
    <text evidence="5">Involved in transvection phenomena (= synapsis-dependent gene expression), where the synaptic pairing of chromosomes carrying genes with which zeste interacts influences the expression of these genes. Zeste binds to DNA and stimulates transcription from a nearby promoter.</text>
</comment>
<sequence>MSGRVPRTHSFQWSTLVDFIEQHPEMVTHKFVGINGRENFNKLWEELTTLLNSTGFGSKDCKKWQEVFGKWKSKIKIKAQEIQCGIKKTGGGGPLPQLTPIEERLIGIIGWKIVTGDRNVEMGVVCIY</sequence>
<organism evidence="7 8">
    <name type="scientific">Psylliodes chrysocephalus</name>
    <dbReference type="NCBI Taxonomy" id="3402493"/>
    <lineage>
        <taxon>Eukaryota</taxon>
        <taxon>Metazoa</taxon>
        <taxon>Ecdysozoa</taxon>
        <taxon>Arthropoda</taxon>
        <taxon>Hexapoda</taxon>
        <taxon>Insecta</taxon>
        <taxon>Pterygota</taxon>
        <taxon>Neoptera</taxon>
        <taxon>Endopterygota</taxon>
        <taxon>Coleoptera</taxon>
        <taxon>Polyphaga</taxon>
        <taxon>Cucujiformia</taxon>
        <taxon>Chrysomeloidea</taxon>
        <taxon>Chrysomelidae</taxon>
        <taxon>Galerucinae</taxon>
        <taxon>Alticini</taxon>
        <taxon>Psylliodes</taxon>
    </lineage>
</organism>
<accession>A0A9P0CV46</accession>
<feature type="domain" description="Myb/SANT-like DNA-binding" evidence="6">
    <location>
        <begin position="9"/>
        <end position="80"/>
    </location>
</feature>
<dbReference type="OrthoDB" id="6771133at2759"/>
<evidence type="ECO:0000259" key="6">
    <source>
        <dbReference type="Pfam" id="PF13873"/>
    </source>
</evidence>
<comment type="subunit">
    <text evidence="1">Self-associates forming complexes of several hundred monomers.</text>
</comment>